<evidence type="ECO:0000313" key="5">
    <source>
        <dbReference type="Proteomes" id="UP000238479"/>
    </source>
</evidence>
<dbReference type="FunFam" id="3.40.50.2000:FF:000071">
    <property type="entry name" value="Glycosyltransferase"/>
    <property type="match status" value="1"/>
</dbReference>
<keyword evidence="3 4" id="KW-0808">Transferase</keyword>
<reference evidence="4 5" key="1">
    <citation type="journal article" date="2018" name="Nat. Genet.">
        <title>The Rosa genome provides new insights in the design of modern roses.</title>
        <authorList>
            <person name="Bendahmane M."/>
        </authorList>
    </citation>
    <scope>NUCLEOTIDE SEQUENCE [LARGE SCALE GENOMIC DNA]</scope>
    <source>
        <strain evidence="5">cv. Old Blush</strain>
    </source>
</reference>
<proteinExistence type="inferred from homology"/>
<dbReference type="OMA" id="IDESEWM"/>
<evidence type="ECO:0000313" key="4">
    <source>
        <dbReference type="EMBL" id="PRQ23002.1"/>
    </source>
</evidence>
<dbReference type="EC" id="2.4.1.91" evidence="4"/>
<dbReference type="SUPFAM" id="SSF53756">
    <property type="entry name" value="UDP-Glycosyltransferase/glycogen phosphorylase"/>
    <property type="match status" value="1"/>
</dbReference>
<comment type="similarity">
    <text evidence="1">Belongs to the UDP-glycosyltransferase family.</text>
</comment>
<evidence type="ECO:0000256" key="2">
    <source>
        <dbReference type="ARBA" id="ARBA00022676"/>
    </source>
</evidence>
<sequence>METKTEQQLHIFFLPFMAQGHTLPLIDIAKLFASRGVKSTLITTLVNAPLFSKAIQTSKSLGFEIELLVIKFPSTEVGLPEGIERTNLRKKQEQADKYFRATNLLEQQVEPILDQHRPHCLVADSLFPWATDVAAKFGIPRIIFHGPGFFPLCASTSVMRYQPQREVSSDSESFVVPGLPDEIKMTKNKLAPFLTLDGESELIKVVTASQLANETSYGIIVNSFYELEPAYADHYRKVFGRKAWHIGPASLCETEKDKLQRGRKARLMKYMSLLEIALALEASRQQFIWVVKKENNDKEEWLPEGFEQRVEGKGLIIRGWAPQLLILQHEAVGAFLTYCGWNSTLEAVCAGIPMITWPVSADQFYNEKLVTQILGIGVAVGVEKWEDDSVKSEASMKKETIEKAVTEFMVSHEKEEMRSKILELRDLARRAVEEGGSSFLDLTALIEELKSLRF</sequence>
<dbReference type="Pfam" id="PF00201">
    <property type="entry name" value="UDPGT"/>
    <property type="match status" value="1"/>
</dbReference>
<organism evidence="4 5">
    <name type="scientific">Rosa chinensis</name>
    <name type="common">China rose</name>
    <dbReference type="NCBI Taxonomy" id="74649"/>
    <lineage>
        <taxon>Eukaryota</taxon>
        <taxon>Viridiplantae</taxon>
        <taxon>Streptophyta</taxon>
        <taxon>Embryophyta</taxon>
        <taxon>Tracheophyta</taxon>
        <taxon>Spermatophyta</taxon>
        <taxon>Magnoliopsida</taxon>
        <taxon>eudicotyledons</taxon>
        <taxon>Gunneridae</taxon>
        <taxon>Pentapetalae</taxon>
        <taxon>rosids</taxon>
        <taxon>fabids</taxon>
        <taxon>Rosales</taxon>
        <taxon>Rosaceae</taxon>
        <taxon>Rosoideae</taxon>
        <taxon>Rosoideae incertae sedis</taxon>
        <taxon>Rosa</taxon>
    </lineage>
</organism>
<dbReference type="EMBL" id="PDCK01000044">
    <property type="protein sequence ID" value="PRQ23002.1"/>
    <property type="molecule type" value="Genomic_DNA"/>
</dbReference>
<dbReference type="GO" id="GO:0047893">
    <property type="term" value="F:flavonol 3-O-glucosyltransferase activity"/>
    <property type="evidence" value="ECO:0007669"/>
    <property type="project" value="UniProtKB-EC"/>
</dbReference>
<accession>A0A2P6PM43</accession>
<dbReference type="CDD" id="cd03784">
    <property type="entry name" value="GT1_Gtf-like"/>
    <property type="match status" value="1"/>
</dbReference>
<dbReference type="InterPro" id="IPR002213">
    <property type="entry name" value="UDP_glucos_trans"/>
</dbReference>
<dbReference type="PANTHER" id="PTHR48047:SF135">
    <property type="entry name" value="GLYCOSYLTRANSFERASE"/>
    <property type="match status" value="1"/>
</dbReference>
<protein>
    <submittedName>
        <fullName evidence="4">Putative flavonol 3-O-glucosyltransferase</fullName>
        <ecNumber evidence="4">2.4.1.91</ecNumber>
    </submittedName>
</protein>
<gene>
    <name evidence="4" type="ORF">RchiOBHm_Chr6g0256421</name>
</gene>
<dbReference type="PANTHER" id="PTHR48047">
    <property type="entry name" value="GLYCOSYLTRANSFERASE"/>
    <property type="match status" value="1"/>
</dbReference>
<dbReference type="Gene3D" id="3.40.50.2000">
    <property type="entry name" value="Glycogen Phosphorylase B"/>
    <property type="match status" value="3"/>
</dbReference>
<dbReference type="Gramene" id="PRQ23002">
    <property type="protein sequence ID" value="PRQ23002"/>
    <property type="gene ID" value="RchiOBHm_Chr6g0256421"/>
</dbReference>
<keyword evidence="2 4" id="KW-0328">Glycosyltransferase</keyword>
<name>A0A2P6PM43_ROSCH</name>
<evidence type="ECO:0000256" key="1">
    <source>
        <dbReference type="ARBA" id="ARBA00009995"/>
    </source>
</evidence>
<keyword evidence="5" id="KW-1185">Reference proteome</keyword>
<dbReference type="FunFam" id="3.40.50.2000:FF:000060">
    <property type="entry name" value="Glycosyltransferase"/>
    <property type="match status" value="1"/>
</dbReference>
<dbReference type="AlphaFoldDB" id="A0A2P6PM43"/>
<comment type="caution">
    <text evidence="4">The sequence shown here is derived from an EMBL/GenBank/DDBJ whole genome shotgun (WGS) entry which is preliminary data.</text>
</comment>
<dbReference type="Proteomes" id="UP000238479">
    <property type="component" value="Chromosome 6"/>
</dbReference>
<evidence type="ECO:0000256" key="3">
    <source>
        <dbReference type="ARBA" id="ARBA00022679"/>
    </source>
</evidence>